<evidence type="ECO:0000313" key="4">
    <source>
        <dbReference type="Proteomes" id="UP000095767"/>
    </source>
</evidence>
<reference evidence="3 4" key="1">
    <citation type="submission" date="2016-09" db="EMBL/GenBank/DDBJ databases">
        <title>The draft genome of Dichanthelium oligosanthes: A C3 panicoid grass species.</title>
        <authorList>
            <person name="Studer A.J."/>
            <person name="Schnable J.C."/>
            <person name="Brutnell T.P."/>
        </authorList>
    </citation>
    <scope>NUCLEOTIDE SEQUENCE [LARGE SCALE GENOMIC DNA]</scope>
    <source>
        <strain evidence="4">cv. Kellogg 1175</strain>
        <tissue evidence="3">Leaf</tissue>
    </source>
</reference>
<dbReference type="InterPro" id="IPR046533">
    <property type="entry name" value="DUF6598"/>
</dbReference>
<keyword evidence="4" id="KW-1185">Reference proteome</keyword>
<evidence type="ECO:0000256" key="1">
    <source>
        <dbReference type="SAM" id="MobiDB-lite"/>
    </source>
</evidence>
<dbReference type="PANTHER" id="PTHR33065">
    <property type="entry name" value="OS07G0486400 PROTEIN"/>
    <property type="match status" value="1"/>
</dbReference>
<evidence type="ECO:0000259" key="2">
    <source>
        <dbReference type="Pfam" id="PF20241"/>
    </source>
</evidence>
<feature type="compositionally biased region" description="Basic and acidic residues" evidence="1">
    <location>
        <begin position="8"/>
        <end position="19"/>
    </location>
</feature>
<accession>A0A1E5V7U2</accession>
<protein>
    <recommendedName>
        <fullName evidence="2">DUF6598 domain-containing protein</fullName>
    </recommendedName>
</protein>
<dbReference type="PANTHER" id="PTHR33065:SF88">
    <property type="entry name" value="OS11G0104220 PROTEIN"/>
    <property type="match status" value="1"/>
</dbReference>
<feature type="domain" description="DUF6598" evidence="2">
    <location>
        <begin position="54"/>
        <end position="155"/>
    </location>
</feature>
<dbReference type="OrthoDB" id="667227at2759"/>
<evidence type="ECO:0000313" key="3">
    <source>
        <dbReference type="EMBL" id="OEL21230.1"/>
    </source>
</evidence>
<dbReference type="EMBL" id="LWDX02048400">
    <property type="protein sequence ID" value="OEL21230.1"/>
    <property type="molecule type" value="Genomic_DNA"/>
</dbReference>
<proteinExistence type="predicted"/>
<dbReference type="Pfam" id="PF20241">
    <property type="entry name" value="DUF6598"/>
    <property type="match status" value="2"/>
</dbReference>
<comment type="caution">
    <text evidence="3">The sequence shown here is derived from an EMBL/GenBank/DDBJ whole genome shotgun (WGS) entry which is preliminary data.</text>
</comment>
<gene>
    <name evidence="3" type="ORF">BAE44_0017750</name>
</gene>
<dbReference type="AlphaFoldDB" id="A0A1E5V7U2"/>
<name>A0A1E5V7U2_9POAL</name>
<feature type="non-terminal residue" evidence="3">
    <location>
        <position position="1"/>
    </location>
</feature>
<sequence length="262" mass="29560">RRGAAGTRRSELEDREHVPILRSLGGHHRPGRRPMRYTDSGPPRFGGGIPYSALEIFWIKVTDLKGEGLQWPPRIFGLVAVRDSMDPRRNILFQRSKDNCQVLTAQDSSMVLTGPSCAIAVIDPPEFEAELRVIGARPSEEKLLCDVYFDYRNRHTGTDVGPKHYTESGPPFGGLHYDALEIFSLKVTEIKEGFEWPLRVFGLVAVRDSMDYKRNILFHRSKENCQILTAEVCVEYMGEEKIVLLNSSDRNATVESDGSIPL</sequence>
<organism evidence="3 4">
    <name type="scientific">Dichanthelium oligosanthes</name>
    <dbReference type="NCBI Taxonomy" id="888268"/>
    <lineage>
        <taxon>Eukaryota</taxon>
        <taxon>Viridiplantae</taxon>
        <taxon>Streptophyta</taxon>
        <taxon>Embryophyta</taxon>
        <taxon>Tracheophyta</taxon>
        <taxon>Spermatophyta</taxon>
        <taxon>Magnoliopsida</taxon>
        <taxon>Liliopsida</taxon>
        <taxon>Poales</taxon>
        <taxon>Poaceae</taxon>
        <taxon>PACMAD clade</taxon>
        <taxon>Panicoideae</taxon>
        <taxon>Panicodae</taxon>
        <taxon>Paniceae</taxon>
        <taxon>Dichantheliinae</taxon>
        <taxon>Dichanthelium</taxon>
    </lineage>
</organism>
<feature type="domain" description="DUF6598" evidence="2">
    <location>
        <begin position="180"/>
        <end position="231"/>
    </location>
</feature>
<feature type="region of interest" description="Disordered" evidence="1">
    <location>
        <begin position="1"/>
        <end position="42"/>
    </location>
</feature>
<dbReference type="Proteomes" id="UP000095767">
    <property type="component" value="Unassembled WGS sequence"/>
</dbReference>
<feature type="compositionally biased region" description="Basic residues" evidence="1">
    <location>
        <begin position="25"/>
        <end position="35"/>
    </location>
</feature>
<dbReference type="STRING" id="888268.A0A1E5V7U2"/>